<accession>K9WPD2</accession>
<feature type="transmembrane region" description="Helical" evidence="10">
    <location>
        <begin position="474"/>
        <end position="497"/>
    </location>
</feature>
<dbReference type="HOGENOM" id="CLU_028221_2_0_3"/>
<evidence type="ECO:0000256" key="10">
    <source>
        <dbReference type="SAM" id="Phobius"/>
    </source>
</evidence>
<dbReference type="OrthoDB" id="494312at2"/>
<dbReference type="KEGG" id="mic:Mic7113_6029"/>
<dbReference type="RefSeq" id="WP_015185758.1">
    <property type="nucleotide sequence ID" value="NC_019738.1"/>
</dbReference>
<feature type="transmembrane region" description="Helical" evidence="10">
    <location>
        <begin position="216"/>
        <end position="237"/>
    </location>
</feature>
<evidence type="ECO:0000256" key="5">
    <source>
        <dbReference type="ARBA" id="ARBA00022692"/>
    </source>
</evidence>
<keyword evidence="13" id="KW-1185">Reference proteome</keyword>
<dbReference type="Proteomes" id="UP000010471">
    <property type="component" value="Chromosome"/>
</dbReference>
<dbReference type="GO" id="GO:0008233">
    <property type="term" value="F:peptidase activity"/>
    <property type="evidence" value="ECO:0007669"/>
    <property type="project" value="UniProtKB-KW"/>
</dbReference>
<evidence type="ECO:0000259" key="11">
    <source>
        <dbReference type="Pfam" id="PF02163"/>
    </source>
</evidence>
<keyword evidence="9 10" id="KW-0472">Membrane</keyword>
<evidence type="ECO:0000313" key="12">
    <source>
        <dbReference type="EMBL" id="AFZ21629.1"/>
    </source>
</evidence>
<feature type="transmembrane region" description="Helical" evidence="10">
    <location>
        <begin position="384"/>
        <end position="403"/>
    </location>
</feature>
<dbReference type="eggNOG" id="COG1994">
    <property type="taxonomic scope" value="Bacteria"/>
</dbReference>
<evidence type="ECO:0000256" key="8">
    <source>
        <dbReference type="ARBA" id="ARBA00022989"/>
    </source>
</evidence>
<feature type="transmembrane region" description="Helical" evidence="10">
    <location>
        <begin position="61"/>
        <end position="79"/>
    </location>
</feature>
<dbReference type="AlphaFoldDB" id="K9WPD2"/>
<dbReference type="PANTHER" id="PTHR31412:SF0">
    <property type="entry name" value="ZINC METALLOPROTEASE EGY1, CHLOROPLASTIC-RELATED"/>
    <property type="match status" value="1"/>
</dbReference>
<evidence type="ECO:0000256" key="9">
    <source>
        <dbReference type="ARBA" id="ARBA00023136"/>
    </source>
</evidence>
<dbReference type="GO" id="GO:0016020">
    <property type="term" value="C:membrane"/>
    <property type="evidence" value="ECO:0007669"/>
    <property type="project" value="UniProtKB-SubCell"/>
</dbReference>
<keyword evidence="8 10" id="KW-1133">Transmembrane helix</keyword>
<evidence type="ECO:0000256" key="2">
    <source>
        <dbReference type="ARBA" id="ARBA00004141"/>
    </source>
</evidence>
<organism evidence="12 13">
    <name type="scientific">Allocoleopsis franciscana PCC 7113</name>
    <dbReference type="NCBI Taxonomy" id="1173027"/>
    <lineage>
        <taxon>Bacteria</taxon>
        <taxon>Bacillati</taxon>
        <taxon>Cyanobacteriota</taxon>
        <taxon>Cyanophyceae</taxon>
        <taxon>Coleofasciculales</taxon>
        <taxon>Coleofasciculaceae</taxon>
        <taxon>Allocoleopsis</taxon>
        <taxon>Allocoleopsis franciscana</taxon>
    </lineage>
</organism>
<keyword evidence="4 12" id="KW-0645">Protease</keyword>
<evidence type="ECO:0000313" key="13">
    <source>
        <dbReference type="Proteomes" id="UP000010471"/>
    </source>
</evidence>
<gene>
    <name evidence="12" type="ORF">Mic7113_6029</name>
</gene>
<name>K9WPD2_9CYAN</name>
<feature type="domain" description="Peptidase M50" evidence="11">
    <location>
        <begin position="256"/>
        <end position="427"/>
    </location>
</feature>
<proteinExistence type="inferred from homology"/>
<dbReference type="PANTHER" id="PTHR31412">
    <property type="entry name" value="ZINC METALLOPROTEASE EGY1"/>
    <property type="match status" value="1"/>
</dbReference>
<feature type="transmembrane region" description="Helical" evidence="10">
    <location>
        <begin position="282"/>
        <end position="301"/>
    </location>
</feature>
<evidence type="ECO:0000256" key="3">
    <source>
        <dbReference type="ARBA" id="ARBA00007931"/>
    </source>
</evidence>
<feature type="transmembrane region" description="Helical" evidence="10">
    <location>
        <begin position="444"/>
        <end position="462"/>
    </location>
</feature>
<sequence>MELWLLLILLSLGLFTYITIQRSVAELTRTPVWLLWLVLMTPVLIWSAWMLVYGKNTPPPLILMVGPFVLCPLLYWLLIQWGRQIPKPPVNQEVENNKPQISITQQTMPSTSEPSTLRPISKQEETELRNCFPWGVYYLQNVEYRPQAVLCRGKLRTNPESAYQTVRGNIEAEFGDRFFVIFQESFNGKPFFALVPNPQAQPKAGRETESLTRPGFALALLLITLVTTTFVGAEIAGVTAKQSQVDPSILLRGLPYAVALMAILSIHELGHYMAARFYKVRATLPYFIPLPFAPGTFGAFIQMRSPVPHRKALFDIGIAGPLAGFLVTIPLLMWGLAHSEVVPLSDSSGWLNFQSLNPRFSLLLTVLSKWALGSALAPKMAINLHPVAVAGYIGLVVTAFNLMPVGQLDGGHIVHAMFGQRTGIAIGQVVRLLVLVRAMLEPDLLVWGIILLLLPVADEPALNDVSELNNWRDFWGLIALVILAAIILPPATITGLLNL</sequence>
<evidence type="ECO:0000256" key="6">
    <source>
        <dbReference type="ARBA" id="ARBA00022801"/>
    </source>
</evidence>
<dbReference type="PATRIC" id="fig|1173027.3.peg.6678"/>
<dbReference type="InterPro" id="IPR044838">
    <property type="entry name" value="EGY1-like"/>
</dbReference>
<evidence type="ECO:0000256" key="4">
    <source>
        <dbReference type="ARBA" id="ARBA00022670"/>
    </source>
</evidence>
<feature type="transmembrane region" description="Helical" evidence="10">
    <location>
        <begin position="33"/>
        <end position="54"/>
    </location>
</feature>
<keyword evidence="5 10" id="KW-0812">Transmembrane</keyword>
<evidence type="ECO:0000256" key="1">
    <source>
        <dbReference type="ARBA" id="ARBA00001947"/>
    </source>
</evidence>
<comment type="similarity">
    <text evidence="3">Belongs to the peptidase M50B family.</text>
</comment>
<dbReference type="STRING" id="1173027.Mic7113_6029"/>
<evidence type="ECO:0000256" key="7">
    <source>
        <dbReference type="ARBA" id="ARBA00022946"/>
    </source>
</evidence>
<keyword evidence="6" id="KW-0378">Hydrolase</keyword>
<comment type="cofactor">
    <cofactor evidence="1">
        <name>Zn(2+)</name>
        <dbReference type="ChEBI" id="CHEBI:29105"/>
    </cofactor>
</comment>
<dbReference type="EMBL" id="CP003630">
    <property type="protein sequence ID" value="AFZ21629.1"/>
    <property type="molecule type" value="Genomic_DNA"/>
</dbReference>
<feature type="transmembrane region" description="Helical" evidence="10">
    <location>
        <begin position="249"/>
        <end position="270"/>
    </location>
</feature>
<comment type="subcellular location">
    <subcellularLocation>
        <location evidence="2">Membrane</location>
        <topology evidence="2">Multi-pass membrane protein</topology>
    </subcellularLocation>
</comment>
<keyword evidence="7" id="KW-0809">Transit peptide</keyword>
<dbReference type="GO" id="GO:0006508">
    <property type="term" value="P:proteolysis"/>
    <property type="evidence" value="ECO:0007669"/>
    <property type="project" value="UniProtKB-KW"/>
</dbReference>
<feature type="transmembrane region" description="Helical" evidence="10">
    <location>
        <begin position="313"/>
        <end position="336"/>
    </location>
</feature>
<dbReference type="InterPro" id="IPR008915">
    <property type="entry name" value="Peptidase_M50"/>
</dbReference>
<dbReference type="Pfam" id="PF02163">
    <property type="entry name" value="Peptidase_M50"/>
    <property type="match status" value="1"/>
</dbReference>
<reference evidence="12 13" key="1">
    <citation type="submission" date="2012-06" db="EMBL/GenBank/DDBJ databases">
        <title>Finished chromosome of genome of Microcoleus sp. PCC 7113.</title>
        <authorList>
            <consortium name="US DOE Joint Genome Institute"/>
            <person name="Gugger M."/>
            <person name="Coursin T."/>
            <person name="Rippka R."/>
            <person name="Tandeau De Marsac N."/>
            <person name="Huntemann M."/>
            <person name="Wei C.-L."/>
            <person name="Han J."/>
            <person name="Detter J.C."/>
            <person name="Han C."/>
            <person name="Tapia R."/>
            <person name="Chen A."/>
            <person name="Kyrpides N."/>
            <person name="Mavromatis K."/>
            <person name="Markowitz V."/>
            <person name="Szeto E."/>
            <person name="Ivanova N."/>
            <person name="Pagani I."/>
            <person name="Pati A."/>
            <person name="Goodwin L."/>
            <person name="Nordberg H.P."/>
            <person name="Cantor M.N."/>
            <person name="Hua S.X."/>
            <person name="Woyke T."/>
            <person name="Kerfeld C.A."/>
        </authorList>
    </citation>
    <scope>NUCLEOTIDE SEQUENCE [LARGE SCALE GENOMIC DNA]</scope>
    <source>
        <strain evidence="12 13">PCC 7113</strain>
    </source>
</reference>
<protein>
    <submittedName>
        <fullName evidence="12">Putative membrane-associated Zn-dependent protease</fullName>
    </submittedName>
</protein>
<dbReference type="CDD" id="cd06160">
    <property type="entry name" value="S2P-M50_like_2"/>
    <property type="match status" value="1"/>
</dbReference>